<dbReference type="EMBL" id="CADCTU010000786">
    <property type="protein sequence ID" value="CAA9353704.1"/>
    <property type="molecule type" value="Genomic_DNA"/>
</dbReference>
<dbReference type="AlphaFoldDB" id="A0A6J4MAP0"/>
<evidence type="ECO:0000313" key="1">
    <source>
        <dbReference type="EMBL" id="CAA9353704.1"/>
    </source>
</evidence>
<proteinExistence type="predicted"/>
<organism evidence="1">
    <name type="scientific">uncultured Gemmatimonadaceae bacterium</name>
    <dbReference type="NCBI Taxonomy" id="246130"/>
    <lineage>
        <taxon>Bacteria</taxon>
        <taxon>Pseudomonadati</taxon>
        <taxon>Gemmatimonadota</taxon>
        <taxon>Gemmatimonadia</taxon>
        <taxon>Gemmatimonadales</taxon>
        <taxon>Gemmatimonadaceae</taxon>
        <taxon>environmental samples</taxon>
    </lineage>
</organism>
<protein>
    <recommendedName>
        <fullName evidence="2">DUF4325 domain-containing protein</fullName>
    </recommendedName>
</protein>
<sequence length="185" mass="19846">MIHHIDVHTVLQRCVCDLYSNLVTRPTGEAVRTEIELLLSALQGPRVLTVIDFSNVGLLDYSCADEIVAKLLLRSVDAAGTPHGYFLFRGINDAHADAIEAVLERHGLALVAQRAGDHRVHLLGVLDAGERHAWEAIADRGLVDAAEVAQAAECSASDAARLLDALARRRLVMPIDGGYVVPGGS</sequence>
<evidence type="ECO:0008006" key="2">
    <source>
        <dbReference type="Google" id="ProtNLM"/>
    </source>
</evidence>
<gene>
    <name evidence="1" type="ORF">AVDCRST_MAG11-3693</name>
</gene>
<name>A0A6J4MAP0_9BACT</name>
<accession>A0A6J4MAP0</accession>
<reference evidence="1" key="1">
    <citation type="submission" date="2020-02" db="EMBL/GenBank/DDBJ databases">
        <authorList>
            <person name="Meier V. D."/>
        </authorList>
    </citation>
    <scope>NUCLEOTIDE SEQUENCE</scope>
    <source>
        <strain evidence="1">AVDCRST_MAG11</strain>
    </source>
</reference>